<accession>A0ABQ3Z016</accession>
<dbReference type="Proteomes" id="UP000637628">
    <property type="component" value="Unassembled WGS sequence"/>
</dbReference>
<dbReference type="InterPro" id="IPR037401">
    <property type="entry name" value="SnoaL-like"/>
</dbReference>
<reference evidence="2 3" key="1">
    <citation type="submission" date="2021-01" db="EMBL/GenBank/DDBJ databases">
        <title>Whole genome shotgun sequence of Actinoplanes durhamensis NBRC 14914.</title>
        <authorList>
            <person name="Komaki H."/>
            <person name="Tamura T."/>
        </authorList>
    </citation>
    <scope>NUCLEOTIDE SEQUENCE [LARGE SCALE GENOMIC DNA]</scope>
    <source>
        <strain evidence="2 3">NBRC 14914</strain>
    </source>
</reference>
<feature type="domain" description="SnoaL-like" evidence="1">
    <location>
        <begin position="7"/>
        <end position="125"/>
    </location>
</feature>
<dbReference type="SUPFAM" id="SSF54427">
    <property type="entry name" value="NTF2-like"/>
    <property type="match status" value="1"/>
</dbReference>
<comment type="caution">
    <text evidence="2">The sequence shown here is derived from an EMBL/GenBank/DDBJ whole genome shotgun (WGS) entry which is preliminary data.</text>
</comment>
<evidence type="ECO:0000259" key="1">
    <source>
        <dbReference type="Pfam" id="PF13474"/>
    </source>
</evidence>
<proteinExistence type="predicted"/>
<evidence type="ECO:0000313" key="2">
    <source>
        <dbReference type="EMBL" id="GIE03180.1"/>
    </source>
</evidence>
<gene>
    <name evidence="2" type="ORF">Adu01nite_45300</name>
</gene>
<protein>
    <recommendedName>
        <fullName evidence="1">SnoaL-like domain-containing protein</fullName>
    </recommendedName>
</protein>
<dbReference type="Pfam" id="PF13474">
    <property type="entry name" value="SnoaL_3"/>
    <property type="match status" value="1"/>
</dbReference>
<organism evidence="2 3">
    <name type="scientific">Paractinoplanes durhamensis</name>
    <dbReference type="NCBI Taxonomy" id="113563"/>
    <lineage>
        <taxon>Bacteria</taxon>
        <taxon>Bacillati</taxon>
        <taxon>Actinomycetota</taxon>
        <taxon>Actinomycetes</taxon>
        <taxon>Micromonosporales</taxon>
        <taxon>Micromonosporaceae</taxon>
        <taxon>Paractinoplanes</taxon>
    </lineage>
</organism>
<evidence type="ECO:0000313" key="3">
    <source>
        <dbReference type="Proteomes" id="UP000637628"/>
    </source>
</evidence>
<dbReference type="EMBL" id="BOML01000036">
    <property type="protein sequence ID" value="GIE03180.1"/>
    <property type="molecule type" value="Genomic_DNA"/>
</dbReference>
<sequence>MNGPLDAVRDLSEAFASRDLGAALACFAAGDDIGYAGSEKTETASGRDAVAVLLGEVFLRSEAYAWTADTATVHRYGDHAYVFAEAEGTVRTDTGEAESFPYRVSGIAELSGARWLWRHFQGSEPA</sequence>
<name>A0ABQ3Z016_9ACTN</name>
<dbReference type="Gene3D" id="3.10.450.50">
    <property type="match status" value="1"/>
</dbReference>
<dbReference type="RefSeq" id="WP_203728900.1">
    <property type="nucleotide sequence ID" value="NZ_BAAATX010000010.1"/>
</dbReference>
<dbReference type="InterPro" id="IPR032710">
    <property type="entry name" value="NTF2-like_dom_sf"/>
</dbReference>
<keyword evidence="3" id="KW-1185">Reference proteome</keyword>